<gene>
    <name evidence="1" type="ORF">ACFSQZ_00655</name>
</gene>
<proteinExistence type="predicted"/>
<keyword evidence="2" id="KW-1185">Reference proteome</keyword>
<evidence type="ECO:0008006" key="3">
    <source>
        <dbReference type="Google" id="ProtNLM"/>
    </source>
</evidence>
<sequence>MKNMITLLPFAAVTGLFLTSCEVEKTEEGKLPEVDVDVKTEEGKLPEYDVETADVEVKEKKVEVTVPDVDVKMPDEQKEEENE</sequence>
<dbReference type="EMBL" id="JBHUJC010000001">
    <property type="protein sequence ID" value="MFD2274966.1"/>
    <property type="molecule type" value="Genomic_DNA"/>
</dbReference>
<organism evidence="1 2">
    <name type="scientific">Rubritalea spongiae</name>
    <dbReference type="NCBI Taxonomy" id="430797"/>
    <lineage>
        <taxon>Bacteria</taxon>
        <taxon>Pseudomonadati</taxon>
        <taxon>Verrucomicrobiota</taxon>
        <taxon>Verrucomicrobiia</taxon>
        <taxon>Verrucomicrobiales</taxon>
        <taxon>Rubritaleaceae</taxon>
        <taxon>Rubritalea</taxon>
    </lineage>
</organism>
<comment type="caution">
    <text evidence="1">The sequence shown here is derived from an EMBL/GenBank/DDBJ whole genome shotgun (WGS) entry which is preliminary data.</text>
</comment>
<dbReference type="PROSITE" id="PS51257">
    <property type="entry name" value="PROKAR_LIPOPROTEIN"/>
    <property type="match status" value="1"/>
</dbReference>
<name>A0ABW5DXB3_9BACT</name>
<evidence type="ECO:0000313" key="1">
    <source>
        <dbReference type="EMBL" id="MFD2274966.1"/>
    </source>
</evidence>
<accession>A0ABW5DXB3</accession>
<evidence type="ECO:0000313" key="2">
    <source>
        <dbReference type="Proteomes" id="UP001597297"/>
    </source>
</evidence>
<dbReference type="Proteomes" id="UP001597297">
    <property type="component" value="Unassembled WGS sequence"/>
</dbReference>
<protein>
    <recommendedName>
        <fullName evidence="3">Secreted protein</fullName>
    </recommendedName>
</protein>
<reference evidence="2" key="1">
    <citation type="journal article" date="2019" name="Int. J. Syst. Evol. Microbiol.">
        <title>The Global Catalogue of Microorganisms (GCM) 10K type strain sequencing project: providing services to taxonomists for standard genome sequencing and annotation.</title>
        <authorList>
            <consortium name="The Broad Institute Genomics Platform"/>
            <consortium name="The Broad Institute Genome Sequencing Center for Infectious Disease"/>
            <person name="Wu L."/>
            <person name="Ma J."/>
        </authorList>
    </citation>
    <scope>NUCLEOTIDE SEQUENCE [LARGE SCALE GENOMIC DNA]</scope>
    <source>
        <strain evidence="2">JCM 16545</strain>
    </source>
</reference>